<keyword evidence="4" id="KW-0808">Transferase</keyword>
<dbReference type="NCBIfam" id="TIGR00104">
    <property type="entry name" value="tRNA_TsaA"/>
    <property type="match status" value="1"/>
</dbReference>
<dbReference type="SUPFAM" id="SSF118196">
    <property type="entry name" value="YaeB-like"/>
    <property type="match status" value="1"/>
</dbReference>
<reference evidence="4 5" key="1">
    <citation type="submission" date="2020-08" db="EMBL/GenBank/DDBJ databases">
        <title>Genomic Encyclopedia of Type Strains, Phase IV (KMG-IV): sequencing the most valuable type-strain genomes for metagenomic binning, comparative biology and taxonomic classification.</title>
        <authorList>
            <person name="Goeker M."/>
        </authorList>
    </citation>
    <scope>NUCLEOTIDE SEQUENCE [LARGE SCALE GENOMIC DNA]</scope>
    <source>
        <strain evidence="4 5">DSM 17455</strain>
    </source>
</reference>
<dbReference type="EMBL" id="JACJHZ010000033">
    <property type="protein sequence ID" value="MBA9023363.1"/>
    <property type="molecule type" value="Genomic_DNA"/>
</dbReference>
<keyword evidence="5" id="KW-1185">Reference proteome</keyword>
<dbReference type="Proteomes" id="UP000587524">
    <property type="component" value="Unassembled WGS sequence"/>
</dbReference>
<evidence type="ECO:0000313" key="4">
    <source>
        <dbReference type="EMBL" id="MBA9023363.1"/>
    </source>
</evidence>
<keyword evidence="1" id="KW-0949">S-adenosyl-L-methionine</keyword>
<dbReference type="InterPro" id="IPR036414">
    <property type="entry name" value="YaeB_N_sf"/>
</dbReference>
<evidence type="ECO:0000259" key="3">
    <source>
        <dbReference type="PROSITE" id="PS51668"/>
    </source>
</evidence>
<sequence length="169" mass="18120">MKMFEQREGEIPLAGDPAADADDARLAYIGRIASPWKQREHCPKNMNAARERGGGATVTVDVPYRAGLAGLAGFSHVVVLSWFEQAPRNLIVQKPRHASDAKGVFALRSPARPNPIGLHVAAIVSLDMENGVIELDAIDALDGTPVIDLKPYFASVDAIPDATRPSKDA</sequence>
<feature type="domain" description="TsaA-like" evidence="3">
    <location>
        <begin position="26"/>
        <end position="161"/>
    </location>
</feature>
<name>A0ABR6CE98_9HYPH</name>
<gene>
    <name evidence="4" type="ORF">HNQ97_005387</name>
</gene>
<dbReference type="InterPro" id="IPR023368">
    <property type="entry name" value="UPF0066_cons_site"/>
</dbReference>
<dbReference type="InterPro" id="IPR023370">
    <property type="entry name" value="TrmO-like_N"/>
</dbReference>
<evidence type="ECO:0000256" key="1">
    <source>
        <dbReference type="ARBA" id="ARBA00022691"/>
    </source>
</evidence>
<organism evidence="4 5">
    <name type="scientific">Aminobacter ciceronei</name>
    <dbReference type="NCBI Taxonomy" id="150723"/>
    <lineage>
        <taxon>Bacteria</taxon>
        <taxon>Pseudomonadati</taxon>
        <taxon>Pseudomonadota</taxon>
        <taxon>Alphaproteobacteria</taxon>
        <taxon>Hyphomicrobiales</taxon>
        <taxon>Phyllobacteriaceae</taxon>
        <taxon>Aminobacter</taxon>
    </lineage>
</organism>
<comment type="caution">
    <text evidence="4">The sequence shown here is derived from an EMBL/GenBank/DDBJ whole genome shotgun (WGS) entry which is preliminary data.</text>
</comment>
<dbReference type="Gene3D" id="2.40.30.70">
    <property type="entry name" value="YaeB-like"/>
    <property type="match status" value="1"/>
</dbReference>
<dbReference type="Pfam" id="PF01980">
    <property type="entry name" value="TrmO_N"/>
    <property type="match status" value="1"/>
</dbReference>
<evidence type="ECO:0000256" key="2">
    <source>
        <dbReference type="ARBA" id="ARBA00033753"/>
    </source>
</evidence>
<dbReference type="PANTHER" id="PTHR12818">
    <property type="entry name" value="TRNA (ADENINE(37)-N6)-METHYLTRANSFERASE"/>
    <property type="match status" value="1"/>
</dbReference>
<evidence type="ECO:0000313" key="5">
    <source>
        <dbReference type="Proteomes" id="UP000587524"/>
    </source>
</evidence>
<comment type="similarity">
    <text evidence="2">Belongs to the tRNA methyltransferase O family.</text>
</comment>
<dbReference type="PROSITE" id="PS01318">
    <property type="entry name" value="TSAA_1"/>
    <property type="match status" value="1"/>
</dbReference>
<protein>
    <submittedName>
        <fullName evidence="4">tRNA-Thr(GGU) m(6)t(6)A37 methyltransferase TsaA</fullName>
    </submittedName>
</protein>
<dbReference type="InterPro" id="IPR040372">
    <property type="entry name" value="YaeB-like"/>
</dbReference>
<dbReference type="GO" id="GO:0032259">
    <property type="term" value="P:methylation"/>
    <property type="evidence" value="ECO:0007669"/>
    <property type="project" value="UniProtKB-KW"/>
</dbReference>
<keyword evidence="4" id="KW-0489">Methyltransferase</keyword>
<dbReference type="PANTHER" id="PTHR12818:SF0">
    <property type="entry name" value="TRNA (ADENINE(37)-N6)-METHYLTRANSFERASE"/>
    <property type="match status" value="1"/>
</dbReference>
<dbReference type="InterPro" id="IPR036413">
    <property type="entry name" value="YaeB-like_sf"/>
</dbReference>
<dbReference type="GO" id="GO:0008168">
    <property type="term" value="F:methyltransferase activity"/>
    <property type="evidence" value="ECO:0007669"/>
    <property type="project" value="UniProtKB-KW"/>
</dbReference>
<proteinExistence type="inferred from homology"/>
<dbReference type="PROSITE" id="PS51668">
    <property type="entry name" value="TSAA_2"/>
    <property type="match status" value="1"/>
</dbReference>
<dbReference type="CDD" id="cd09281">
    <property type="entry name" value="UPF0066"/>
    <property type="match status" value="1"/>
</dbReference>
<accession>A0ABR6CE98</accession>